<keyword evidence="1" id="KW-0812">Transmembrane</keyword>
<feature type="transmembrane region" description="Helical" evidence="1">
    <location>
        <begin position="133"/>
        <end position="154"/>
    </location>
</feature>
<keyword evidence="3" id="KW-1185">Reference proteome</keyword>
<reference evidence="2 3" key="1">
    <citation type="journal article" date="2019" name="Int. J. Syst. Evol. Microbiol.">
        <title>The Global Catalogue of Microorganisms (GCM) 10K type strain sequencing project: providing services to taxonomists for standard genome sequencing and annotation.</title>
        <authorList>
            <consortium name="The Broad Institute Genomics Platform"/>
            <consortium name="The Broad Institute Genome Sequencing Center for Infectious Disease"/>
            <person name="Wu L."/>
            <person name="Ma J."/>
        </authorList>
    </citation>
    <scope>NUCLEOTIDE SEQUENCE [LARGE SCALE GENOMIC DNA]</scope>
    <source>
        <strain evidence="2 3">JCM 14718</strain>
    </source>
</reference>
<sequence length="212" mass="22247">MTSLTGRLDASTSSLSTVLPFVGAPACFLAGWVLLRPIGGQAEPGGWWTASHAMWLVGFLLFLVMALQFRWAAAARTTGQRIAVTACVVVVGLSAIANAVQVTLDLVGGFQAGNRADLQHAFAAFQRIPGVSAVFYGVGAQVIFLGLLVFAVMVSTIRRAGWWSTALVVVGTLVMSVGTLGFGRNNWLVPVGMVGLLLGFAGLTRLFHSPAE</sequence>
<feature type="transmembrane region" description="Helical" evidence="1">
    <location>
        <begin position="81"/>
        <end position="100"/>
    </location>
</feature>
<evidence type="ECO:0008006" key="4">
    <source>
        <dbReference type="Google" id="ProtNLM"/>
    </source>
</evidence>
<protein>
    <recommendedName>
        <fullName evidence="4">DUF4386 family protein</fullName>
    </recommendedName>
</protein>
<keyword evidence="1" id="KW-1133">Transmembrane helix</keyword>
<accession>A0ABN2HMV6</accession>
<feature type="transmembrane region" description="Helical" evidence="1">
    <location>
        <begin position="187"/>
        <end position="207"/>
    </location>
</feature>
<proteinExistence type="predicted"/>
<gene>
    <name evidence="2" type="ORF">GCM10009765_44940</name>
</gene>
<evidence type="ECO:0000256" key="1">
    <source>
        <dbReference type="SAM" id="Phobius"/>
    </source>
</evidence>
<dbReference type="RefSeq" id="WP_163568032.1">
    <property type="nucleotide sequence ID" value="NZ_BAAANY010000018.1"/>
</dbReference>
<dbReference type="EMBL" id="BAAANY010000018">
    <property type="protein sequence ID" value="GAA1690450.1"/>
    <property type="molecule type" value="Genomic_DNA"/>
</dbReference>
<comment type="caution">
    <text evidence="2">The sequence shown here is derived from an EMBL/GenBank/DDBJ whole genome shotgun (WGS) entry which is preliminary data.</text>
</comment>
<evidence type="ECO:0000313" key="2">
    <source>
        <dbReference type="EMBL" id="GAA1690450.1"/>
    </source>
</evidence>
<organism evidence="2 3">
    <name type="scientific">Fodinicola feengrottensis</name>
    <dbReference type="NCBI Taxonomy" id="435914"/>
    <lineage>
        <taxon>Bacteria</taxon>
        <taxon>Bacillati</taxon>
        <taxon>Actinomycetota</taxon>
        <taxon>Actinomycetes</taxon>
        <taxon>Mycobacteriales</taxon>
        <taxon>Fodinicola</taxon>
    </lineage>
</organism>
<dbReference type="Proteomes" id="UP001500618">
    <property type="component" value="Unassembled WGS sequence"/>
</dbReference>
<evidence type="ECO:0000313" key="3">
    <source>
        <dbReference type="Proteomes" id="UP001500618"/>
    </source>
</evidence>
<feature type="transmembrane region" description="Helical" evidence="1">
    <location>
        <begin position="161"/>
        <end position="181"/>
    </location>
</feature>
<feature type="transmembrane region" description="Helical" evidence="1">
    <location>
        <begin position="47"/>
        <end position="69"/>
    </location>
</feature>
<feature type="transmembrane region" description="Helical" evidence="1">
    <location>
        <begin position="12"/>
        <end position="35"/>
    </location>
</feature>
<name>A0ABN2HMV6_9ACTN</name>
<keyword evidence="1" id="KW-0472">Membrane</keyword>